<dbReference type="Pfam" id="PF01678">
    <property type="entry name" value="DAP_epimerase"/>
    <property type="match status" value="2"/>
</dbReference>
<comment type="similarity">
    <text evidence="2">Belongs to the diaminopimelate epimerase family.</text>
</comment>
<reference evidence="8" key="1">
    <citation type="submission" date="2023-03" db="EMBL/GenBank/DDBJ databases">
        <authorList>
            <person name="Steffen K."/>
            <person name="Cardenas P."/>
        </authorList>
    </citation>
    <scope>NUCLEOTIDE SEQUENCE</scope>
</reference>
<comment type="caution">
    <text evidence="8">The sequence shown here is derived from an EMBL/GenBank/DDBJ whole genome shotgun (WGS) entry which is preliminary data.</text>
</comment>
<dbReference type="EMBL" id="CASHTH010003782">
    <property type="protein sequence ID" value="CAI8049249.1"/>
    <property type="molecule type" value="Genomic_DNA"/>
</dbReference>
<evidence type="ECO:0000313" key="8">
    <source>
        <dbReference type="EMBL" id="CAI8049249.1"/>
    </source>
</evidence>
<dbReference type="PANTHER" id="PTHR31689:SF0">
    <property type="entry name" value="DIAMINOPIMELATE EPIMERASE"/>
    <property type="match status" value="1"/>
</dbReference>
<evidence type="ECO:0000256" key="5">
    <source>
        <dbReference type="ARBA" id="ARBA00023154"/>
    </source>
</evidence>
<name>A0AA35TK98_GEOBA</name>
<dbReference type="InterPro" id="IPR001653">
    <property type="entry name" value="DAP_epimerase_DapF"/>
</dbReference>
<evidence type="ECO:0000256" key="7">
    <source>
        <dbReference type="ARBA" id="ARBA00051712"/>
    </source>
</evidence>
<dbReference type="GO" id="GO:0005829">
    <property type="term" value="C:cytosol"/>
    <property type="evidence" value="ECO:0007669"/>
    <property type="project" value="TreeGrafter"/>
</dbReference>
<evidence type="ECO:0000256" key="6">
    <source>
        <dbReference type="ARBA" id="ARBA00023235"/>
    </source>
</evidence>
<comment type="catalytic activity">
    <reaction evidence="7">
        <text>(2S,6S)-2,6-diaminopimelate = meso-2,6-diaminopimelate</text>
        <dbReference type="Rhea" id="RHEA:15393"/>
        <dbReference type="ChEBI" id="CHEBI:57609"/>
        <dbReference type="ChEBI" id="CHEBI:57791"/>
        <dbReference type="EC" id="5.1.1.7"/>
    </reaction>
</comment>
<dbReference type="SUPFAM" id="SSF54506">
    <property type="entry name" value="Diaminopimelate epimerase-like"/>
    <property type="match status" value="1"/>
</dbReference>
<dbReference type="Proteomes" id="UP001174909">
    <property type="component" value="Unassembled WGS sequence"/>
</dbReference>
<keyword evidence="9" id="KW-1185">Reference proteome</keyword>
<dbReference type="PROSITE" id="PS01326">
    <property type="entry name" value="DAP_EPIMERASE"/>
    <property type="match status" value="1"/>
</dbReference>
<dbReference type="PANTHER" id="PTHR31689">
    <property type="entry name" value="DIAMINOPIMELATE EPIMERASE, CHLOROPLASTIC"/>
    <property type="match status" value="1"/>
</dbReference>
<dbReference type="Gene3D" id="3.10.310.10">
    <property type="entry name" value="Diaminopimelate Epimerase, Chain A, domain 1"/>
    <property type="match status" value="2"/>
</dbReference>
<dbReference type="AlphaFoldDB" id="A0AA35TK98"/>
<protein>
    <recommendedName>
        <fullName evidence="3">diaminopimelate epimerase</fullName>
        <ecNumber evidence="3">5.1.1.7</ecNumber>
    </recommendedName>
</protein>
<evidence type="ECO:0000256" key="2">
    <source>
        <dbReference type="ARBA" id="ARBA00010219"/>
    </source>
</evidence>
<accession>A0AA35TK98</accession>
<organism evidence="8 9">
    <name type="scientific">Geodia barretti</name>
    <name type="common">Barrett's horny sponge</name>
    <dbReference type="NCBI Taxonomy" id="519541"/>
    <lineage>
        <taxon>Eukaryota</taxon>
        <taxon>Metazoa</taxon>
        <taxon>Porifera</taxon>
        <taxon>Demospongiae</taxon>
        <taxon>Heteroscleromorpha</taxon>
        <taxon>Tetractinellida</taxon>
        <taxon>Astrophorina</taxon>
        <taxon>Geodiidae</taxon>
        <taxon>Geodia</taxon>
    </lineage>
</organism>
<sequence>MEFTKMHGAGNDYVYVDARAMPEHDWGQLSQAISDRHFGVGSDGLILVMDSDVADLKMRMFNVDGSEGEMCGNGIRCFAKYAIERGIVPRSVGEVTIDTMAGVRTVVPRYDGSEINAARVSMGKPRFAPSDIPVNLDPAISLNRQTIINYAIHPGDFRLFLTFVSMGNPHAVTFIDQPVEEFPLHNIGPLVERHPIFPKRVNFEVVNIRDDGNLDARVWERGSGETMACGTGACAIGVASRLLGHTGDRVAVHLPGGTLTIDWDGTDEVYLEGPAGRGF</sequence>
<dbReference type="EC" id="5.1.1.7" evidence="3"/>
<gene>
    <name evidence="8" type="ORF">GBAR_LOCUS27095</name>
</gene>
<dbReference type="InterPro" id="IPR018510">
    <property type="entry name" value="DAP_epimerase_AS"/>
</dbReference>
<dbReference type="HAMAP" id="MF_00197">
    <property type="entry name" value="DAP_epimerase"/>
    <property type="match status" value="1"/>
</dbReference>
<keyword evidence="4" id="KW-0028">Amino-acid biosynthesis</keyword>
<keyword evidence="6" id="KW-0413">Isomerase</keyword>
<keyword evidence="5" id="KW-0457">Lysine biosynthesis</keyword>
<evidence type="ECO:0000313" key="9">
    <source>
        <dbReference type="Proteomes" id="UP001174909"/>
    </source>
</evidence>
<proteinExistence type="inferred from homology"/>
<evidence type="ECO:0000256" key="4">
    <source>
        <dbReference type="ARBA" id="ARBA00022605"/>
    </source>
</evidence>
<dbReference type="NCBIfam" id="TIGR00652">
    <property type="entry name" value="DapF"/>
    <property type="match status" value="1"/>
</dbReference>
<comment type="pathway">
    <text evidence="1">Amino-acid biosynthesis; L-lysine biosynthesis via DAP pathway; DL-2,6-diaminopimelate from LL-2,6-diaminopimelate: step 1/1.</text>
</comment>
<evidence type="ECO:0000256" key="3">
    <source>
        <dbReference type="ARBA" id="ARBA00013080"/>
    </source>
</evidence>
<evidence type="ECO:0000256" key="1">
    <source>
        <dbReference type="ARBA" id="ARBA00005196"/>
    </source>
</evidence>
<dbReference type="GO" id="GO:0009089">
    <property type="term" value="P:lysine biosynthetic process via diaminopimelate"/>
    <property type="evidence" value="ECO:0007669"/>
    <property type="project" value="InterPro"/>
</dbReference>
<dbReference type="GO" id="GO:0008837">
    <property type="term" value="F:diaminopimelate epimerase activity"/>
    <property type="evidence" value="ECO:0007669"/>
    <property type="project" value="UniProtKB-EC"/>
</dbReference>